<proteinExistence type="predicted"/>
<sequence length="422" mass="46950">MMMLTLKGRVSKHLLYQSPSTIHSTLPLFMRLCSFSSIDIDGAGGGAAAGRREPLKGEQGTISSGAAAFAPSSTEPAEIDNNHYDRIREDRRRTYDTGRQNPPDPIPNRPLRGSRGYENKSTSSADTINQRSKPVGMGGSRTGRQSPSTSSSSSSDLFLFDKFGNDGDDDEEKNTKKQSSQKQYSRPQPSKQKQEQEQGHDFLEKFKLGFDKGDKHLPLRKQEEDKEMKASPPPPQDADEIFKKMKETGLIPNAVAMLDGLCKDGLVQEAMKLFGLMREKGTIPEVVIYTAVVEGFCKAQKMDDAMRIFRKMHNNGISPNAFSYTILIQGLYKAKRLEDALDFCVEMLEAGHSLNLATFAGLVDEFCREKGLEEARSIIGALTQKGFSFDEKAVREYLDKKGPFLPLVWEAIFGKKSSQRPL</sequence>
<dbReference type="EMBL" id="CM045760">
    <property type="protein sequence ID" value="KAI8027512.1"/>
    <property type="molecule type" value="Genomic_DNA"/>
</dbReference>
<accession>A0ACC0INN0</accession>
<protein>
    <submittedName>
        <fullName evidence="1">Pentatricopeptide repeat-containing protein</fullName>
    </submittedName>
</protein>
<organism evidence="1 2">
    <name type="scientific">Camellia lanceoleosa</name>
    <dbReference type="NCBI Taxonomy" id="1840588"/>
    <lineage>
        <taxon>Eukaryota</taxon>
        <taxon>Viridiplantae</taxon>
        <taxon>Streptophyta</taxon>
        <taxon>Embryophyta</taxon>
        <taxon>Tracheophyta</taxon>
        <taxon>Spermatophyta</taxon>
        <taxon>Magnoliopsida</taxon>
        <taxon>eudicotyledons</taxon>
        <taxon>Gunneridae</taxon>
        <taxon>Pentapetalae</taxon>
        <taxon>asterids</taxon>
        <taxon>Ericales</taxon>
        <taxon>Theaceae</taxon>
        <taxon>Camellia</taxon>
    </lineage>
</organism>
<dbReference type="Proteomes" id="UP001060215">
    <property type="component" value="Chromosome 3"/>
</dbReference>
<reference evidence="1 2" key="1">
    <citation type="journal article" date="2022" name="Plant J.">
        <title>Chromosome-level genome of Camellia lanceoleosa provides a valuable resource for understanding genome evolution and self-incompatibility.</title>
        <authorList>
            <person name="Gong W."/>
            <person name="Xiao S."/>
            <person name="Wang L."/>
            <person name="Liao Z."/>
            <person name="Chang Y."/>
            <person name="Mo W."/>
            <person name="Hu G."/>
            <person name="Li W."/>
            <person name="Zhao G."/>
            <person name="Zhu H."/>
            <person name="Hu X."/>
            <person name="Ji K."/>
            <person name="Xiang X."/>
            <person name="Song Q."/>
            <person name="Yuan D."/>
            <person name="Jin S."/>
            <person name="Zhang L."/>
        </authorList>
    </citation>
    <scope>NUCLEOTIDE SEQUENCE [LARGE SCALE GENOMIC DNA]</scope>
    <source>
        <strain evidence="1">SQ_2022a</strain>
    </source>
</reference>
<gene>
    <name evidence="1" type="ORF">LOK49_LG02G04075</name>
</gene>
<evidence type="ECO:0000313" key="2">
    <source>
        <dbReference type="Proteomes" id="UP001060215"/>
    </source>
</evidence>
<comment type="caution">
    <text evidence="1">The sequence shown here is derived from an EMBL/GenBank/DDBJ whole genome shotgun (WGS) entry which is preliminary data.</text>
</comment>
<name>A0ACC0INN0_9ERIC</name>
<keyword evidence="2" id="KW-1185">Reference proteome</keyword>
<evidence type="ECO:0000313" key="1">
    <source>
        <dbReference type="EMBL" id="KAI8027512.1"/>
    </source>
</evidence>